<dbReference type="Pfam" id="PF02079">
    <property type="entry name" value="TP1"/>
    <property type="match status" value="1"/>
</dbReference>
<dbReference type="GO" id="GO:0000786">
    <property type="term" value="C:nucleosome"/>
    <property type="evidence" value="ECO:0007669"/>
    <property type="project" value="Ensembl"/>
</dbReference>
<dbReference type="PANTHER" id="PTHR17486:SF0">
    <property type="entry name" value="SPERMATID NUCLEAR TRANSITION PROTEIN 1"/>
    <property type="match status" value="1"/>
</dbReference>
<dbReference type="RefSeq" id="XP_008049118.1">
    <property type="nucleotide sequence ID" value="XM_008050927.1"/>
</dbReference>
<dbReference type="GO" id="GO:0030317">
    <property type="term" value="P:flagellated sperm motility"/>
    <property type="evidence" value="ECO:0007669"/>
    <property type="project" value="Ensembl"/>
</dbReference>
<evidence type="ECO:0000256" key="1">
    <source>
        <dbReference type="SAM" id="MobiDB-lite"/>
    </source>
</evidence>
<dbReference type="GO" id="GO:0045892">
    <property type="term" value="P:negative regulation of DNA-templated transcription"/>
    <property type="evidence" value="ECO:0007669"/>
    <property type="project" value="Ensembl"/>
</dbReference>
<accession>A0A1U7SY86</accession>
<proteinExistence type="predicted"/>
<evidence type="ECO:0000313" key="3">
    <source>
        <dbReference type="RefSeq" id="XP_008049118.1"/>
    </source>
</evidence>
<dbReference type="GeneID" id="103252297"/>
<dbReference type="GO" id="GO:0031507">
    <property type="term" value="P:heterochromatin formation"/>
    <property type="evidence" value="ECO:0007669"/>
    <property type="project" value="Ensembl"/>
</dbReference>
<dbReference type="GO" id="GO:0007290">
    <property type="term" value="P:spermatid nucleus elongation"/>
    <property type="evidence" value="ECO:0007669"/>
    <property type="project" value="Ensembl"/>
</dbReference>
<name>A0A1U7SY86_CARSF</name>
<feature type="compositionally biased region" description="Basic residues" evidence="1">
    <location>
        <begin position="1"/>
        <end position="42"/>
    </location>
</feature>
<protein>
    <submittedName>
        <fullName evidence="3">Spermatid nuclear transition protein 1</fullName>
    </submittedName>
</protein>
<gene>
    <name evidence="3" type="primary">TNP1</name>
</gene>
<evidence type="ECO:0000313" key="2">
    <source>
        <dbReference type="Proteomes" id="UP000189704"/>
    </source>
</evidence>
<organism evidence="2 3">
    <name type="scientific">Carlito syrichta</name>
    <name type="common">Philippine tarsier</name>
    <name type="synonym">Tarsius syrichta</name>
    <dbReference type="NCBI Taxonomy" id="1868482"/>
    <lineage>
        <taxon>Eukaryota</taxon>
        <taxon>Metazoa</taxon>
        <taxon>Chordata</taxon>
        <taxon>Craniata</taxon>
        <taxon>Vertebrata</taxon>
        <taxon>Euteleostomi</taxon>
        <taxon>Mammalia</taxon>
        <taxon>Eutheria</taxon>
        <taxon>Euarchontoglires</taxon>
        <taxon>Primates</taxon>
        <taxon>Haplorrhini</taxon>
        <taxon>Tarsiiformes</taxon>
        <taxon>Tarsiidae</taxon>
        <taxon>Carlito</taxon>
    </lineage>
</organism>
<dbReference type="GO" id="GO:0000012">
    <property type="term" value="P:single strand break repair"/>
    <property type="evidence" value="ECO:0007669"/>
    <property type="project" value="Ensembl"/>
</dbReference>
<dbReference type="InterPro" id="IPR001319">
    <property type="entry name" value="Nuclear_transition_prot1"/>
</dbReference>
<dbReference type="STRING" id="1868482.ENSTSYP00000011279"/>
<dbReference type="GO" id="GO:0001673">
    <property type="term" value="C:male germ cell nucleus"/>
    <property type="evidence" value="ECO:0007669"/>
    <property type="project" value="TreeGrafter"/>
</dbReference>
<dbReference type="KEGG" id="csyr:103252297"/>
<reference evidence="3" key="1">
    <citation type="submission" date="2025-08" db="UniProtKB">
        <authorList>
            <consortium name="RefSeq"/>
        </authorList>
    </citation>
    <scope>IDENTIFICATION</scope>
</reference>
<dbReference type="GO" id="GO:0006337">
    <property type="term" value="P:nucleosome disassembly"/>
    <property type="evidence" value="ECO:0007669"/>
    <property type="project" value="Ensembl"/>
</dbReference>
<dbReference type="PANTHER" id="PTHR17486">
    <property type="entry name" value="SPERMATID NUCLEAR TRANSITION PROTEIN 1"/>
    <property type="match status" value="1"/>
</dbReference>
<keyword evidence="2" id="KW-1185">Reference proteome</keyword>
<sequence length="55" mass="6381">MSNSRKLKGHGMRRGKSRSPHKGVKKGGNKRKYRKSSMKSRKRSDDVNRNCRSHV</sequence>
<dbReference type="AlphaFoldDB" id="A0A1U7SY86"/>
<dbReference type="CTD" id="7141"/>
<feature type="region of interest" description="Disordered" evidence="1">
    <location>
        <begin position="1"/>
        <end position="55"/>
    </location>
</feature>
<dbReference type="Proteomes" id="UP000189704">
    <property type="component" value="Unplaced"/>
</dbReference>
<dbReference type="GO" id="GO:0003677">
    <property type="term" value="F:DNA binding"/>
    <property type="evidence" value="ECO:0007669"/>
    <property type="project" value="Ensembl"/>
</dbReference>
<dbReference type="OMA" id="FKSHGMR"/>